<sequence length="335" mass="37766">MLRTSTFIRTAKRFASLSVVGADLKQLPETLYHLPVTLQTRNGDTLKFNAVYQDTKPEGSQIGTVVAIHGAPGSHKDYKYVEPLLSKLGIRVIGINFPGFGWTAYDPRLRNDNFERQQFVQGLIEGLNLKNIVWMGHSRGSENALLAASVNPDRTQGLALVNPTGLRIHRGMKPNYLVQGCAYLWTIEWLRPIFTHAFFRLLYKYFVKLRVRDGHEAGVSITTMTHCAIGKQRPWINTINAQGTPVLIVYGGNDWLVENDIMEELTAAFTDIKTLEVSTKGEDPDSLALLETHASEPRLSVCFLKESHYLQKHRAQFLANAVRNLMKHKHLSSKL</sequence>
<evidence type="ECO:0000313" key="1">
    <source>
        <dbReference type="Proteomes" id="UP000492821"/>
    </source>
</evidence>
<dbReference type="PRINTS" id="PR00111">
    <property type="entry name" value="ABHYDROLASE"/>
</dbReference>
<organism evidence="1 2">
    <name type="scientific">Panagrellus redivivus</name>
    <name type="common">Microworm</name>
    <dbReference type="NCBI Taxonomy" id="6233"/>
    <lineage>
        <taxon>Eukaryota</taxon>
        <taxon>Metazoa</taxon>
        <taxon>Ecdysozoa</taxon>
        <taxon>Nematoda</taxon>
        <taxon>Chromadorea</taxon>
        <taxon>Rhabditida</taxon>
        <taxon>Tylenchina</taxon>
        <taxon>Panagrolaimomorpha</taxon>
        <taxon>Panagrolaimoidea</taxon>
        <taxon>Panagrolaimidae</taxon>
        <taxon>Panagrellus</taxon>
    </lineage>
</organism>
<dbReference type="InterPro" id="IPR029058">
    <property type="entry name" value="AB_hydrolase_fold"/>
</dbReference>
<dbReference type="SUPFAM" id="SSF53474">
    <property type="entry name" value="alpha/beta-Hydrolases"/>
    <property type="match status" value="1"/>
</dbReference>
<dbReference type="AlphaFoldDB" id="A0A7E4V2K7"/>
<dbReference type="PANTHER" id="PTHR47533">
    <property type="entry name" value="PROTEIN CBG21859"/>
    <property type="match status" value="1"/>
</dbReference>
<dbReference type="Pfam" id="PF06342">
    <property type="entry name" value="DUF1057"/>
    <property type="match status" value="1"/>
</dbReference>
<reference evidence="2" key="2">
    <citation type="submission" date="2020-10" db="UniProtKB">
        <authorList>
            <consortium name="WormBaseParasite"/>
        </authorList>
    </citation>
    <scope>IDENTIFICATION</scope>
</reference>
<protein>
    <submittedName>
        <fullName evidence="2">AB hydrolase-1 domain-containing protein</fullName>
    </submittedName>
</protein>
<dbReference type="WBParaSite" id="Pan_g1569.t1">
    <property type="protein sequence ID" value="Pan_g1569.t1"/>
    <property type="gene ID" value="Pan_g1569"/>
</dbReference>
<proteinExistence type="predicted"/>
<dbReference type="InterPro" id="IPR010463">
    <property type="entry name" value="DUF1057"/>
</dbReference>
<dbReference type="PANTHER" id="PTHR47533:SF4">
    <property type="entry name" value="AB HYDROLASE-1 DOMAIN-CONTAINING PROTEIN"/>
    <property type="match status" value="1"/>
</dbReference>
<dbReference type="Gene3D" id="3.40.50.1820">
    <property type="entry name" value="alpha/beta hydrolase"/>
    <property type="match status" value="1"/>
</dbReference>
<evidence type="ECO:0000313" key="2">
    <source>
        <dbReference type="WBParaSite" id="Pan_g1569.t1"/>
    </source>
</evidence>
<reference evidence="1" key="1">
    <citation type="journal article" date="2013" name="Genetics">
        <title>The draft genome and transcriptome of Panagrellus redivivus are shaped by the harsh demands of a free-living lifestyle.</title>
        <authorList>
            <person name="Srinivasan J."/>
            <person name="Dillman A.R."/>
            <person name="Macchietto M.G."/>
            <person name="Heikkinen L."/>
            <person name="Lakso M."/>
            <person name="Fracchia K.M."/>
            <person name="Antoshechkin I."/>
            <person name="Mortazavi A."/>
            <person name="Wong G."/>
            <person name="Sternberg P.W."/>
        </authorList>
    </citation>
    <scope>NUCLEOTIDE SEQUENCE [LARGE SCALE GENOMIC DNA]</scope>
    <source>
        <strain evidence="1">MT8872</strain>
    </source>
</reference>
<accession>A0A7E4V2K7</accession>
<keyword evidence="1" id="KW-1185">Reference proteome</keyword>
<dbReference type="Proteomes" id="UP000492821">
    <property type="component" value="Unassembled WGS sequence"/>
</dbReference>
<name>A0A7E4V2K7_PANRE</name>
<dbReference type="InterPro" id="IPR000073">
    <property type="entry name" value="AB_hydrolase_1"/>
</dbReference>